<dbReference type="Proteomes" id="UP000288805">
    <property type="component" value="Unassembled WGS sequence"/>
</dbReference>
<sequence>MDSTSSISTNVNNILVLNGTNFKKWKEHIIIVLRCMDLDYALREDRPMDLTGASTTEQRIANRFTTNEKVEMSTILSKLVSMRYKGKENIREYIMEMSNLVTRLKALKLELSKDILVNLVLISLLTQFSPFKISNNTQKEKWTLNELIAQHVQEEERLKQEKMESAHLASTS</sequence>
<dbReference type="PANTHER" id="PTHR35317:SF23">
    <property type="entry name" value="OS04G0629600 PROTEIN"/>
    <property type="match status" value="1"/>
</dbReference>
<dbReference type="AlphaFoldDB" id="A0A438CG60"/>
<protein>
    <submittedName>
        <fullName evidence="1">Uncharacterized protein</fullName>
    </submittedName>
</protein>
<reference evidence="1 2" key="1">
    <citation type="journal article" date="2018" name="PLoS Genet.">
        <title>Population sequencing reveals clonal diversity and ancestral inbreeding in the grapevine cultivar Chardonnay.</title>
        <authorList>
            <person name="Roach M.J."/>
            <person name="Johnson D.L."/>
            <person name="Bohlmann J."/>
            <person name="van Vuuren H.J."/>
            <person name="Jones S.J."/>
            <person name="Pretorius I.S."/>
            <person name="Schmidt S.A."/>
            <person name="Borneman A.R."/>
        </authorList>
    </citation>
    <scope>NUCLEOTIDE SEQUENCE [LARGE SCALE GENOMIC DNA]</scope>
    <source>
        <strain evidence="2">cv. Chardonnay</strain>
        <tissue evidence="1">Leaf</tissue>
    </source>
</reference>
<dbReference type="PANTHER" id="PTHR35317">
    <property type="entry name" value="OS04G0629600 PROTEIN"/>
    <property type="match status" value="1"/>
</dbReference>
<dbReference type="Pfam" id="PF14223">
    <property type="entry name" value="Retrotran_gag_2"/>
    <property type="match status" value="1"/>
</dbReference>
<evidence type="ECO:0000313" key="2">
    <source>
        <dbReference type="Proteomes" id="UP000288805"/>
    </source>
</evidence>
<evidence type="ECO:0000313" key="1">
    <source>
        <dbReference type="EMBL" id="RVW22192.1"/>
    </source>
</evidence>
<dbReference type="EMBL" id="QGNW01002245">
    <property type="protein sequence ID" value="RVW22192.1"/>
    <property type="molecule type" value="Genomic_DNA"/>
</dbReference>
<comment type="caution">
    <text evidence="1">The sequence shown here is derived from an EMBL/GenBank/DDBJ whole genome shotgun (WGS) entry which is preliminary data.</text>
</comment>
<organism evidence="1 2">
    <name type="scientific">Vitis vinifera</name>
    <name type="common">Grape</name>
    <dbReference type="NCBI Taxonomy" id="29760"/>
    <lineage>
        <taxon>Eukaryota</taxon>
        <taxon>Viridiplantae</taxon>
        <taxon>Streptophyta</taxon>
        <taxon>Embryophyta</taxon>
        <taxon>Tracheophyta</taxon>
        <taxon>Spermatophyta</taxon>
        <taxon>Magnoliopsida</taxon>
        <taxon>eudicotyledons</taxon>
        <taxon>Gunneridae</taxon>
        <taxon>Pentapetalae</taxon>
        <taxon>rosids</taxon>
        <taxon>Vitales</taxon>
        <taxon>Vitaceae</taxon>
        <taxon>Viteae</taxon>
        <taxon>Vitis</taxon>
    </lineage>
</organism>
<gene>
    <name evidence="1" type="ORF">CK203_115358</name>
</gene>
<proteinExistence type="predicted"/>
<accession>A0A438CG60</accession>
<name>A0A438CG60_VITVI</name>